<accession>A0A2Z2KCN9</accession>
<proteinExistence type="predicted"/>
<dbReference type="Proteomes" id="UP000249890">
    <property type="component" value="Chromosome"/>
</dbReference>
<dbReference type="EMBL" id="CP021780">
    <property type="protein sequence ID" value="ASA23387.1"/>
    <property type="molecule type" value="Genomic_DNA"/>
</dbReference>
<name>A0A2Z2KCN9_9BACL</name>
<keyword evidence="2" id="KW-1185">Reference proteome</keyword>
<organism evidence="1 2">
    <name type="scientific">Paenibacillus donghaensis</name>
    <dbReference type="NCBI Taxonomy" id="414771"/>
    <lineage>
        <taxon>Bacteria</taxon>
        <taxon>Bacillati</taxon>
        <taxon>Bacillota</taxon>
        <taxon>Bacilli</taxon>
        <taxon>Bacillales</taxon>
        <taxon>Paenibacillaceae</taxon>
        <taxon>Paenibacillus</taxon>
    </lineage>
</organism>
<evidence type="ECO:0000313" key="2">
    <source>
        <dbReference type="Proteomes" id="UP000249890"/>
    </source>
</evidence>
<sequence length="75" mass="8617">MSDIKQVIQHRTPQLKIANGNALFTLVHITTYLIPKGERSQHGGSWFLRIDQQTIIKGVFIDSSSEFQIIHPIFR</sequence>
<dbReference type="KEGG" id="pdh:B9T62_22810"/>
<evidence type="ECO:0000313" key="1">
    <source>
        <dbReference type="EMBL" id="ASA23387.1"/>
    </source>
</evidence>
<dbReference type="AlphaFoldDB" id="A0A2Z2KCN9"/>
<reference evidence="1 2" key="1">
    <citation type="submission" date="2017-06" db="EMBL/GenBank/DDBJ databases">
        <title>Complete genome sequence of Paenibacillus donghaensis KCTC 13049T isolated from East Sea sediment, South Korea.</title>
        <authorList>
            <person name="Jung B.K."/>
            <person name="Hong S.-J."/>
            <person name="Shin J.-H."/>
        </authorList>
    </citation>
    <scope>NUCLEOTIDE SEQUENCE [LARGE SCALE GENOMIC DNA]</scope>
    <source>
        <strain evidence="1 2">KCTC 13049</strain>
    </source>
</reference>
<gene>
    <name evidence="1" type="ORF">B9T62_22810</name>
</gene>
<protein>
    <submittedName>
        <fullName evidence="1">Uncharacterized protein</fullName>
    </submittedName>
</protein>